<feature type="non-terminal residue" evidence="1">
    <location>
        <position position="1"/>
    </location>
</feature>
<protein>
    <submittedName>
        <fullName evidence="1">Uncharacterized protein</fullName>
    </submittedName>
</protein>
<organism evidence="1">
    <name type="scientific">marine sediment metagenome</name>
    <dbReference type="NCBI Taxonomy" id="412755"/>
    <lineage>
        <taxon>unclassified sequences</taxon>
        <taxon>metagenomes</taxon>
        <taxon>ecological metagenomes</taxon>
    </lineage>
</organism>
<gene>
    <name evidence="1" type="ORF">S01H1_16874</name>
</gene>
<reference evidence="1" key="1">
    <citation type="journal article" date="2014" name="Front. Microbiol.">
        <title>High frequency of phylogenetically diverse reductive dehalogenase-homologous genes in deep subseafloor sedimentary metagenomes.</title>
        <authorList>
            <person name="Kawai M."/>
            <person name="Futagami T."/>
            <person name="Toyoda A."/>
            <person name="Takaki Y."/>
            <person name="Nishi S."/>
            <person name="Hori S."/>
            <person name="Arai W."/>
            <person name="Tsubouchi T."/>
            <person name="Morono Y."/>
            <person name="Uchiyama I."/>
            <person name="Ito T."/>
            <person name="Fujiyama A."/>
            <person name="Inagaki F."/>
            <person name="Takami H."/>
        </authorList>
    </citation>
    <scope>NUCLEOTIDE SEQUENCE</scope>
    <source>
        <strain evidence="1">Expedition CK06-06</strain>
    </source>
</reference>
<name>X0RY49_9ZZZZ</name>
<proteinExistence type="predicted"/>
<dbReference type="EMBL" id="BARS01008910">
    <property type="protein sequence ID" value="GAF67921.1"/>
    <property type="molecule type" value="Genomic_DNA"/>
</dbReference>
<evidence type="ECO:0000313" key="1">
    <source>
        <dbReference type="EMBL" id="GAF67921.1"/>
    </source>
</evidence>
<accession>X0RY49</accession>
<dbReference type="AlphaFoldDB" id="X0RY49"/>
<sequence length="30" mass="3587">IPKEYQSKDISDYIKDHKLTKTIKLLKNLI</sequence>
<comment type="caution">
    <text evidence="1">The sequence shown here is derived from an EMBL/GenBank/DDBJ whole genome shotgun (WGS) entry which is preliminary data.</text>
</comment>